<reference evidence="3" key="1">
    <citation type="submission" date="2020-05" db="EMBL/GenBank/DDBJ databases">
        <title>Identification of trans-AT polyketide cluster in two marine bacteria, producers of a novel glutaramide-containing polyketide sesbanimide D and analogs.</title>
        <authorList>
            <person name="Kacar D."/>
            <person name="Rodriguez P."/>
            <person name="Canedo L."/>
            <person name="Gonzalez E."/>
            <person name="Galan B."/>
            <person name="De La Calle F."/>
            <person name="Garcia J.L."/>
        </authorList>
    </citation>
    <scope>NUCLEOTIDE SEQUENCE</scope>
    <source>
        <strain evidence="3">PHM038</strain>
    </source>
</reference>
<evidence type="ECO:0000313" key="3">
    <source>
        <dbReference type="EMBL" id="MBD1547642.1"/>
    </source>
</evidence>
<dbReference type="PANTHER" id="PTHR48100">
    <property type="entry name" value="BROAD-SPECIFICITY PHOSPHATASE YOR283W-RELATED"/>
    <property type="match status" value="1"/>
</dbReference>
<organism evidence="3 4">
    <name type="scientific">Roseibium aggregatum</name>
    <dbReference type="NCBI Taxonomy" id="187304"/>
    <lineage>
        <taxon>Bacteria</taxon>
        <taxon>Pseudomonadati</taxon>
        <taxon>Pseudomonadota</taxon>
        <taxon>Alphaproteobacteria</taxon>
        <taxon>Hyphomicrobiales</taxon>
        <taxon>Stappiaceae</taxon>
        <taxon>Roseibium</taxon>
    </lineage>
</organism>
<feature type="binding site" evidence="2">
    <location>
        <begin position="18"/>
        <end position="25"/>
    </location>
    <ligand>
        <name>substrate</name>
    </ligand>
</feature>
<dbReference type="GO" id="GO:0005737">
    <property type="term" value="C:cytoplasm"/>
    <property type="evidence" value="ECO:0007669"/>
    <property type="project" value="TreeGrafter"/>
</dbReference>
<dbReference type="InterPro" id="IPR050275">
    <property type="entry name" value="PGM_Phosphatase"/>
</dbReference>
<dbReference type="InterPro" id="IPR029033">
    <property type="entry name" value="His_PPase_superfam"/>
</dbReference>
<evidence type="ECO:0000313" key="4">
    <source>
        <dbReference type="Proteomes" id="UP000598467"/>
    </source>
</evidence>
<dbReference type="AlphaFoldDB" id="A0A926S7L3"/>
<dbReference type="SUPFAM" id="SSF53254">
    <property type="entry name" value="Phosphoglycerate mutase-like"/>
    <property type="match status" value="1"/>
</dbReference>
<feature type="binding site" evidence="2">
    <location>
        <position position="76"/>
    </location>
    <ligand>
        <name>substrate</name>
    </ligand>
</feature>
<dbReference type="PIRSF" id="PIRSF000709">
    <property type="entry name" value="6PFK_2-Ptase"/>
    <property type="match status" value="1"/>
</dbReference>
<evidence type="ECO:0000256" key="2">
    <source>
        <dbReference type="PIRSR" id="PIRSR613078-2"/>
    </source>
</evidence>
<dbReference type="Proteomes" id="UP000598467">
    <property type="component" value="Unassembled WGS sequence"/>
</dbReference>
<name>A0A926S7L3_9HYPH</name>
<dbReference type="Gene3D" id="3.40.50.1240">
    <property type="entry name" value="Phosphoglycerate mutase-like"/>
    <property type="match status" value="1"/>
</dbReference>
<comment type="caution">
    <text evidence="3">The sequence shown here is derived from an EMBL/GenBank/DDBJ whole genome shotgun (WGS) entry which is preliminary data.</text>
</comment>
<proteinExistence type="predicted"/>
<dbReference type="Pfam" id="PF00300">
    <property type="entry name" value="His_Phos_1"/>
    <property type="match status" value="1"/>
</dbReference>
<dbReference type="GO" id="GO:0016791">
    <property type="term" value="F:phosphatase activity"/>
    <property type="evidence" value="ECO:0007669"/>
    <property type="project" value="TreeGrafter"/>
</dbReference>
<evidence type="ECO:0000256" key="1">
    <source>
        <dbReference type="PIRSR" id="PIRSR613078-1"/>
    </source>
</evidence>
<feature type="active site" description="Tele-phosphohistidine intermediate" evidence="1">
    <location>
        <position position="19"/>
    </location>
</feature>
<dbReference type="PANTHER" id="PTHR48100:SF59">
    <property type="entry name" value="ADENOSYLCOBALAMIN_ALPHA-RIBAZOLE PHOSPHATASE"/>
    <property type="match status" value="1"/>
</dbReference>
<gene>
    <name evidence="3" type="ORF">HK439_15345</name>
</gene>
<feature type="active site" description="Proton donor/acceptor" evidence="1">
    <location>
        <position position="103"/>
    </location>
</feature>
<accession>A0A926S7L3</accession>
<protein>
    <submittedName>
        <fullName evidence="3">Histidine phosphatase family protein</fullName>
    </submittedName>
</protein>
<dbReference type="EMBL" id="JABFCZ010000016">
    <property type="protein sequence ID" value="MBD1547642.1"/>
    <property type="molecule type" value="Genomic_DNA"/>
</dbReference>
<dbReference type="SMART" id="SM00855">
    <property type="entry name" value="PGAM"/>
    <property type="match status" value="1"/>
</dbReference>
<dbReference type="CDD" id="cd07067">
    <property type="entry name" value="HP_PGM_like"/>
    <property type="match status" value="1"/>
</dbReference>
<dbReference type="InterPro" id="IPR013078">
    <property type="entry name" value="His_Pase_superF_clade-1"/>
</dbReference>
<dbReference type="RefSeq" id="WP_190292395.1">
    <property type="nucleotide sequence ID" value="NZ_JABFCZ010000016.1"/>
</dbReference>
<sequence length="207" mass="23385">MTTVLPRLHNPGLLIFLRHGETDWNAEGRMQGQKDIPLNATGVEQARQNGQRLKAFLENARIDPSELDFMASPLGRTRMTMELARTEMGLAPGAYRLEERLKELTFGSWEGSTLEEIAETAPELVERRRADKWGFVPPGGGESYEMLTQRIGGWLETVDRPSVVVAHGGVFRVLRGLLEGLEKRRVPKLPVPQDVVFIWRDGRLEEI</sequence>